<feature type="compositionally biased region" description="Low complexity" evidence="4">
    <location>
        <begin position="473"/>
        <end position="489"/>
    </location>
</feature>
<dbReference type="SUPFAM" id="SSF55550">
    <property type="entry name" value="SH2 domain"/>
    <property type="match status" value="2"/>
</dbReference>
<dbReference type="OrthoDB" id="3175255at2759"/>
<feature type="compositionally biased region" description="Basic and acidic residues" evidence="4">
    <location>
        <begin position="494"/>
        <end position="504"/>
    </location>
</feature>
<dbReference type="PROSITE" id="PS50001">
    <property type="entry name" value="SH2"/>
    <property type="match status" value="2"/>
</dbReference>
<feature type="domain" description="SH2" evidence="5">
    <location>
        <begin position="32"/>
        <end position="126"/>
    </location>
</feature>
<sequence length="528" mass="59747">MQPSPLHYSTMRPQAPGSLADPNEEELRLAPWYWGRIDREEAKIILHGKPDGSFLVRDALSKKGEYTLTLMKDGNEKLIKICHMNGKYGFVEKYLFSSVVDMINYYKANSLMMYNKTLDITLSNPIVRTYEEDEYQPQGDLRLLSNDFRRVSQLLQQQEQMLDQKKTSFNAIREELQEKKLHQNVFGNAEKMFRDQIKVIESFIRQPPVNTAGAGGGPAVGSGAGAASAASLSSSCTTNNAATRQQEQEHLQESLAQANAHLDELHSKMEKLNHYIENKKEDELLLERQINAAKPELQMLQLRKDKFIERLKTHNLTVDDMNAILEMGFDKWRQHYELVSNQPHRNESLWFLNDAKRRDAEELLKGAPTGTFLIRARDAGHFALSIVCKGSVHHCIIYETESGFGFAAPYNIYPTLTKLVDHYASNSLEEHNDTLTTTLRIPVMHWDQNKQHILEEMQEEVDCVLDADQPDGAAASMMPPPQSQAASAPIPTTRVRDHYQHQDTVDGGDGATETPTSTTSPSNFSVSQ</sequence>
<dbReference type="PRINTS" id="PR00678">
    <property type="entry name" value="PI3KINASEP85"/>
</dbReference>
<dbReference type="AlphaFoldDB" id="B4NLM7"/>
<evidence type="ECO:0000256" key="4">
    <source>
        <dbReference type="SAM" id="MobiDB-lite"/>
    </source>
</evidence>
<evidence type="ECO:0000259" key="5">
    <source>
        <dbReference type="PROSITE" id="PS50001"/>
    </source>
</evidence>
<dbReference type="FunCoup" id="B4NLM7">
    <property type="interactions" value="362"/>
</dbReference>
<dbReference type="InterPro" id="IPR036860">
    <property type="entry name" value="SH2_dom_sf"/>
</dbReference>
<dbReference type="Gene3D" id="1.10.287.1490">
    <property type="match status" value="1"/>
</dbReference>
<dbReference type="GO" id="GO:0005942">
    <property type="term" value="C:phosphatidylinositol 3-kinase complex"/>
    <property type="evidence" value="ECO:0007669"/>
    <property type="project" value="TreeGrafter"/>
</dbReference>
<keyword evidence="7" id="KW-1185">Reference proteome</keyword>
<dbReference type="eggNOG" id="KOG4637">
    <property type="taxonomic scope" value="Eukaryota"/>
</dbReference>
<keyword evidence="1 2" id="KW-0727">SH2 domain</keyword>
<feature type="compositionally biased region" description="Low complexity" evidence="4">
    <location>
        <begin position="512"/>
        <end position="528"/>
    </location>
</feature>
<dbReference type="KEGG" id="dwi:6651829"/>
<dbReference type="HOGENOM" id="CLU_041839_0_0_1"/>
<protein>
    <recommendedName>
        <fullName evidence="5">SH2 domain-containing protein</fullName>
    </recommendedName>
</protein>
<dbReference type="FunFam" id="3.30.505.10:FF:000080">
    <property type="entry name" value="Pi3K21B, isoform C"/>
    <property type="match status" value="1"/>
</dbReference>
<dbReference type="Gene3D" id="3.30.505.10">
    <property type="entry name" value="SH2 domain"/>
    <property type="match status" value="2"/>
</dbReference>
<feature type="region of interest" description="Disordered" evidence="4">
    <location>
        <begin position="470"/>
        <end position="528"/>
    </location>
</feature>
<evidence type="ECO:0000313" key="7">
    <source>
        <dbReference type="Proteomes" id="UP000007798"/>
    </source>
</evidence>
<proteinExistence type="predicted"/>
<dbReference type="FunFam" id="3.30.505.10:FF:000100">
    <property type="entry name" value="phosphatidylinositol 3-kinase regulatory subunit gamma"/>
    <property type="match status" value="1"/>
</dbReference>
<dbReference type="Pfam" id="PF00017">
    <property type="entry name" value="SH2"/>
    <property type="match status" value="2"/>
</dbReference>
<dbReference type="Pfam" id="PF16454">
    <property type="entry name" value="PI3K_P85_iSH2"/>
    <property type="match status" value="1"/>
</dbReference>
<evidence type="ECO:0000313" key="6">
    <source>
        <dbReference type="EMBL" id="EDW85266.2"/>
    </source>
</evidence>
<feature type="region of interest" description="Disordered" evidence="4">
    <location>
        <begin position="1"/>
        <end position="22"/>
    </location>
</feature>
<feature type="domain" description="SH2" evidence="5">
    <location>
        <begin position="350"/>
        <end position="443"/>
    </location>
</feature>
<dbReference type="Proteomes" id="UP000007798">
    <property type="component" value="Unassembled WGS sequence"/>
</dbReference>
<evidence type="ECO:0000256" key="2">
    <source>
        <dbReference type="PROSITE-ProRule" id="PRU00191"/>
    </source>
</evidence>
<accession>B4NLM7</accession>
<dbReference type="PRINTS" id="PR00401">
    <property type="entry name" value="SH2DOMAIN"/>
</dbReference>
<dbReference type="EMBL" id="CH964274">
    <property type="protein sequence ID" value="EDW85266.2"/>
    <property type="molecule type" value="Genomic_DNA"/>
</dbReference>
<evidence type="ECO:0000256" key="1">
    <source>
        <dbReference type="ARBA" id="ARBA00022999"/>
    </source>
</evidence>
<dbReference type="InterPro" id="IPR032498">
    <property type="entry name" value="PI3K_P85_iSH2"/>
</dbReference>
<dbReference type="GO" id="GO:0046935">
    <property type="term" value="F:1-phosphatidylinositol-3-kinase regulator activity"/>
    <property type="evidence" value="ECO:0007669"/>
    <property type="project" value="TreeGrafter"/>
</dbReference>
<keyword evidence="3" id="KW-0175">Coiled coil</keyword>
<dbReference type="GO" id="GO:0046854">
    <property type="term" value="P:phosphatidylinositol phosphate biosynthetic process"/>
    <property type="evidence" value="ECO:0007669"/>
    <property type="project" value="TreeGrafter"/>
</dbReference>
<evidence type="ECO:0000256" key="3">
    <source>
        <dbReference type="SAM" id="Coils"/>
    </source>
</evidence>
<dbReference type="SMR" id="B4NLM7"/>
<reference evidence="6 7" key="1">
    <citation type="journal article" date="2007" name="Nature">
        <title>Evolution of genes and genomes on the Drosophila phylogeny.</title>
        <authorList>
            <consortium name="Drosophila 12 Genomes Consortium"/>
            <person name="Clark A.G."/>
            <person name="Eisen M.B."/>
            <person name="Smith D.R."/>
            <person name="Bergman C.M."/>
            <person name="Oliver B."/>
            <person name="Markow T.A."/>
            <person name="Kaufman T.C."/>
            <person name="Kellis M."/>
            <person name="Gelbart W."/>
            <person name="Iyer V.N."/>
            <person name="Pollard D.A."/>
            <person name="Sackton T.B."/>
            <person name="Larracuente A.M."/>
            <person name="Singh N.D."/>
            <person name="Abad J.P."/>
            <person name="Abt D.N."/>
            <person name="Adryan B."/>
            <person name="Aguade M."/>
            <person name="Akashi H."/>
            <person name="Anderson W.W."/>
            <person name="Aquadro C.F."/>
            <person name="Ardell D.H."/>
            <person name="Arguello R."/>
            <person name="Artieri C.G."/>
            <person name="Barbash D.A."/>
            <person name="Barker D."/>
            <person name="Barsanti P."/>
            <person name="Batterham P."/>
            <person name="Batzoglou S."/>
            <person name="Begun D."/>
            <person name="Bhutkar A."/>
            <person name="Blanco E."/>
            <person name="Bosak S.A."/>
            <person name="Bradley R.K."/>
            <person name="Brand A.D."/>
            <person name="Brent M.R."/>
            <person name="Brooks A.N."/>
            <person name="Brown R.H."/>
            <person name="Butlin R.K."/>
            <person name="Caggese C."/>
            <person name="Calvi B.R."/>
            <person name="Bernardo de Carvalho A."/>
            <person name="Caspi A."/>
            <person name="Castrezana S."/>
            <person name="Celniker S.E."/>
            <person name="Chang J.L."/>
            <person name="Chapple C."/>
            <person name="Chatterji S."/>
            <person name="Chinwalla A."/>
            <person name="Civetta A."/>
            <person name="Clifton S.W."/>
            <person name="Comeron J.M."/>
            <person name="Costello J.C."/>
            <person name="Coyne J.A."/>
            <person name="Daub J."/>
            <person name="David R.G."/>
            <person name="Delcher A.L."/>
            <person name="Delehaunty K."/>
            <person name="Do C.B."/>
            <person name="Ebling H."/>
            <person name="Edwards K."/>
            <person name="Eickbush T."/>
            <person name="Evans J.D."/>
            <person name="Filipski A."/>
            <person name="Findeiss S."/>
            <person name="Freyhult E."/>
            <person name="Fulton L."/>
            <person name="Fulton R."/>
            <person name="Garcia A.C."/>
            <person name="Gardiner A."/>
            <person name="Garfield D.A."/>
            <person name="Garvin B.E."/>
            <person name="Gibson G."/>
            <person name="Gilbert D."/>
            <person name="Gnerre S."/>
            <person name="Godfrey J."/>
            <person name="Good R."/>
            <person name="Gotea V."/>
            <person name="Gravely B."/>
            <person name="Greenberg A.J."/>
            <person name="Griffiths-Jones S."/>
            <person name="Gross S."/>
            <person name="Guigo R."/>
            <person name="Gustafson E.A."/>
            <person name="Haerty W."/>
            <person name="Hahn M.W."/>
            <person name="Halligan D.L."/>
            <person name="Halpern A.L."/>
            <person name="Halter G.M."/>
            <person name="Han M.V."/>
            <person name="Heger A."/>
            <person name="Hillier L."/>
            <person name="Hinrichs A.S."/>
            <person name="Holmes I."/>
            <person name="Hoskins R.A."/>
            <person name="Hubisz M.J."/>
            <person name="Hultmark D."/>
            <person name="Huntley M.A."/>
            <person name="Jaffe D.B."/>
            <person name="Jagadeeshan S."/>
            <person name="Jeck W.R."/>
            <person name="Johnson J."/>
            <person name="Jones C.D."/>
            <person name="Jordan W.C."/>
            <person name="Karpen G.H."/>
            <person name="Kataoka E."/>
            <person name="Keightley P.D."/>
            <person name="Kheradpour P."/>
            <person name="Kirkness E.F."/>
            <person name="Koerich L.B."/>
            <person name="Kristiansen K."/>
            <person name="Kudrna D."/>
            <person name="Kulathinal R.J."/>
            <person name="Kumar S."/>
            <person name="Kwok R."/>
            <person name="Lander E."/>
            <person name="Langley C.H."/>
            <person name="Lapoint R."/>
            <person name="Lazzaro B.P."/>
            <person name="Lee S.J."/>
            <person name="Levesque L."/>
            <person name="Li R."/>
            <person name="Lin C.F."/>
            <person name="Lin M.F."/>
            <person name="Lindblad-Toh K."/>
            <person name="Llopart A."/>
            <person name="Long M."/>
            <person name="Low L."/>
            <person name="Lozovsky E."/>
            <person name="Lu J."/>
            <person name="Luo M."/>
            <person name="Machado C.A."/>
            <person name="Makalowski W."/>
            <person name="Marzo M."/>
            <person name="Matsuda M."/>
            <person name="Matzkin L."/>
            <person name="McAllister B."/>
            <person name="McBride C.S."/>
            <person name="McKernan B."/>
            <person name="McKernan K."/>
            <person name="Mendez-Lago M."/>
            <person name="Minx P."/>
            <person name="Mollenhauer M.U."/>
            <person name="Montooth K."/>
            <person name="Mount S.M."/>
            <person name="Mu X."/>
            <person name="Myers E."/>
            <person name="Negre B."/>
            <person name="Newfeld S."/>
            <person name="Nielsen R."/>
            <person name="Noor M.A."/>
            <person name="O'Grady P."/>
            <person name="Pachter L."/>
            <person name="Papaceit M."/>
            <person name="Parisi M.J."/>
            <person name="Parisi M."/>
            <person name="Parts L."/>
            <person name="Pedersen J.S."/>
            <person name="Pesole G."/>
            <person name="Phillippy A.M."/>
            <person name="Ponting C.P."/>
            <person name="Pop M."/>
            <person name="Porcelli D."/>
            <person name="Powell J.R."/>
            <person name="Prohaska S."/>
            <person name="Pruitt K."/>
            <person name="Puig M."/>
            <person name="Quesneville H."/>
            <person name="Ram K.R."/>
            <person name="Rand D."/>
            <person name="Rasmussen M.D."/>
            <person name="Reed L.K."/>
            <person name="Reenan R."/>
            <person name="Reily A."/>
            <person name="Remington K.A."/>
            <person name="Rieger T.T."/>
            <person name="Ritchie M.G."/>
            <person name="Robin C."/>
            <person name="Rogers Y.H."/>
            <person name="Rohde C."/>
            <person name="Rozas J."/>
            <person name="Rubenfield M.J."/>
            <person name="Ruiz A."/>
            <person name="Russo S."/>
            <person name="Salzberg S.L."/>
            <person name="Sanchez-Gracia A."/>
            <person name="Saranga D.J."/>
            <person name="Sato H."/>
            <person name="Schaeffer S.W."/>
            <person name="Schatz M.C."/>
            <person name="Schlenke T."/>
            <person name="Schwartz R."/>
            <person name="Segarra C."/>
            <person name="Singh R.S."/>
            <person name="Sirot L."/>
            <person name="Sirota M."/>
            <person name="Sisneros N.B."/>
            <person name="Smith C.D."/>
            <person name="Smith T.F."/>
            <person name="Spieth J."/>
            <person name="Stage D.E."/>
            <person name="Stark A."/>
            <person name="Stephan W."/>
            <person name="Strausberg R.L."/>
            <person name="Strempel S."/>
            <person name="Sturgill D."/>
            <person name="Sutton G."/>
            <person name="Sutton G.G."/>
            <person name="Tao W."/>
            <person name="Teichmann S."/>
            <person name="Tobari Y.N."/>
            <person name="Tomimura Y."/>
            <person name="Tsolas J.M."/>
            <person name="Valente V.L."/>
            <person name="Venter E."/>
            <person name="Venter J.C."/>
            <person name="Vicario S."/>
            <person name="Vieira F.G."/>
            <person name="Vilella A.J."/>
            <person name="Villasante A."/>
            <person name="Walenz B."/>
            <person name="Wang J."/>
            <person name="Wasserman M."/>
            <person name="Watts T."/>
            <person name="Wilson D."/>
            <person name="Wilson R.K."/>
            <person name="Wing R.A."/>
            <person name="Wolfner M.F."/>
            <person name="Wong A."/>
            <person name="Wong G.K."/>
            <person name="Wu C.I."/>
            <person name="Wu G."/>
            <person name="Yamamoto D."/>
            <person name="Yang H.P."/>
            <person name="Yang S.P."/>
            <person name="Yorke J.A."/>
            <person name="Yoshida K."/>
            <person name="Zdobnov E."/>
            <person name="Zhang P."/>
            <person name="Zhang Y."/>
            <person name="Zimin A.V."/>
            <person name="Baldwin J."/>
            <person name="Abdouelleil A."/>
            <person name="Abdulkadir J."/>
            <person name="Abebe A."/>
            <person name="Abera B."/>
            <person name="Abreu J."/>
            <person name="Acer S.C."/>
            <person name="Aftuck L."/>
            <person name="Alexander A."/>
            <person name="An P."/>
            <person name="Anderson E."/>
            <person name="Anderson S."/>
            <person name="Arachi H."/>
            <person name="Azer M."/>
            <person name="Bachantsang P."/>
            <person name="Barry A."/>
            <person name="Bayul T."/>
            <person name="Berlin A."/>
            <person name="Bessette D."/>
            <person name="Bloom T."/>
            <person name="Blye J."/>
            <person name="Boguslavskiy L."/>
            <person name="Bonnet C."/>
            <person name="Boukhgalter B."/>
            <person name="Bourzgui I."/>
            <person name="Brown A."/>
            <person name="Cahill P."/>
            <person name="Channer S."/>
            <person name="Cheshatsang Y."/>
            <person name="Chuda L."/>
            <person name="Citroen M."/>
            <person name="Collymore A."/>
            <person name="Cooke P."/>
            <person name="Costello M."/>
            <person name="D'Aco K."/>
            <person name="Daza R."/>
            <person name="De Haan G."/>
            <person name="DeGray S."/>
            <person name="DeMaso C."/>
            <person name="Dhargay N."/>
            <person name="Dooley K."/>
            <person name="Dooley E."/>
            <person name="Doricent M."/>
            <person name="Dorje P."/>
            <person name="Dorjee K."/>
            <person name="Dupes A."/>
            <person name="Elong R."/>
            <person name="Falk J."/>
            <person name="Farina A."/>
            <person name="Faro S."/>
            <person name="Ferguson D."/>
            <person name="Fisher S."/>
            <person name="Foley C.D."/>
            <person name="Franke A."/>
            <person name="Friedrich D."/>
            <person name="Gadbois L."/>
            <person name="Gearin G."/>
            <person name="Gearin C.R."/>
            <person name="Giannoukos G."/>
            <person name="Goode T."/>
            <person name="Graham J."/>
            <person name="Grandbois E."/>
            <person name="Grewal S."/>
            <person name="Gyaltsen K."/>
            <person name="Hafez N."/>
            <person name="Hagos B."/>
            <person name="Hall J."/>
            <person name="Henson C."/>
            <person name="Hollinger A."/>
            <person name="Honan T."/>
            <person name="Huard M.D."/>
            <person name="Hughes L."/>
            <person name="Hurhula B."/>
            <person name="Husby M.E."/>
            <person name="Kamat A."/>
            <person name="Kanga B."/>
            <person name="Kashin S."/>
            <person name="Khazanovich D."/>
            <person name="Kisner P."/>
            <person name="Lance K."/>
            <person name="Lara M."/>
            <person name="Lee W."/>
            <person name="Lennon N."/>
            <person name="Letendre F."/>
            <person name="LeVine R."/>
            <person name="Lipovsky A."/>
            <person name="Liu X."/>
            <person name="Liu J."/>
            <person name="Liu S."/>
            <person name="Lokyitsang T."/>
            <person name="Lokyitsang Y."/>
            <person name="Lubonja R."/>
            <person name="Lui A."/>
            <person name="MacDonald P."/>
            <person name="Magnisalis V."/>
            <person name="Maru K."/>
            <person name="Matthews C."/>
            <person name="McCusker W."/>
            <person name="McDonough S."/>
            <person name="Mehta T."/>
            <person name="Meldrim J."/>
            <person name="Meneus L."/>
            <person name="Mihai O."/>
            <person name="Mihalev A."/>
            <person name="Mihova T."/>
            <person name="Mittelman R."/>
            <person name="Mlenga V."/>
            <person name="Montmayeur A."/>
            <person name="Mulrain L."/>
            <person name="Navidi A."/>
            <person name="Naylor J."/>
            <person name="Negash T."/>
            <person name="Nguyen T."/>
            <person name="Nguyen N."/>
            <person name="Nicol R."/>
            <person name="Norbu C."/>
            <person name="Norbu N."/>
            <person name="Novod N."/>
            <person name="O'Neill B."/>
            <person name="Osman S."/>
            <person name="Markiewicz E."/>
            <person name="Oyono O.L."/>
            <person name="Patti C."/>
            <person name="Phunkhang P."/>
            <person name="Pierre F."/>
            <person name="Priest M."/>
            <person name="Raghuraman S."/>
            <person name="Rege F."/>
            <person name="Reyes R."/>
            <person name="Rise C."/>
            <person name="Rogov P."/>
            <person name="Ross K."/>
            <person name="Ryan E."/>
            <person name="Settipalli S."/>
            <person name="Shea T."/>
            <person name="Sherpa N."/>
            <person name="Shi L."/>
            <person name="Shih D."/>
            <person name="Sparrow T."/>
            <person name="Spaulding J."/>
            <person name="Stalker J."/>
            <person name="Stange-Thomann N."/>
            <person name="Stavropoulos S."/>
            <person name="Stone C."/>
            <person name="Strader C."/>
            <person name="Tesfaye S."/>
            <person name="Thomson T."/>
            <person name="Thoulutsang Y."/>
            <person name="Thoulutsang D."/>
            <person name="Topham K."/>
            <person name="Topping I."/>
            <person name="Tsamla T."/>
            <person name="Vassiliev H."/>
            <person name="Vo A."/>
            <person name="Wangchuk T."/>
            <person name="Wangdi T."/>
            <person name="Weiand M."/>
            <person name="Wilkinson J."/>
            <person name="Wilson A."/>
            <person name="Yadav S."/>
            <person name="Young G."/>
            <person name="Yu Q."/>
            <person name="Zembek L."/>
            <person name="Zhong D."/>
            <person name="Zimmer A."/>
            <person name="Zwirko Z."/>
            <person name="Jaffe D.B."/>
            <person name="Alvarez P."/>
            <person name="Brockman W."/>
            <person name="Butler J."/>
            <person name="Chin C."/>
            <person name="Gnerre S."/>
            <person name="Grabherr M."/>
            <person name="Kleber M."/>
            <person name="Mauceli E."/>
            <person name="MacCallum I."/>
        </authorList>
    </citation>
    <scope>NUCLEOTIDE SEQUENCE [LARGE SCALE GENOMIC DNA]</scope>
    <source>
        <strain evidence="7">Tucson 14030-0811.24</strain>
    </source>
</reference>
<organism evidence="6 7">
    <name type="scientific">Drosophila willistoni</name>
    <name type="common">Fruit fly</name>
    <dbReference type="NCBI Taxonomy" id="7260"/>
    <lineage>
        <taxon>Eukaryota</taxon>
        <taxon>Metazoa</taxon>
        <taxon>Ecdysozoa</taxon>
        <taxon>Arthropoda</taxon>
        <taxon>Hexapoda</taxon>
        <taxon>Insecta</taxon>
        <taxon>Pterygota</taxon>
        <taxon>Neoptera</taxon>
        <taxon>Endopterygota</taxon>
        <taxon>Diptera</taxon>
        <taxon>Brachycera</taxon>
        <taxon>Muscomorpha</taxon>
        <taxon>Ephydroidea</taxon>
        <taxon>Drosophilidae</taxon>
        <taxon>Drosophila</taxon>
        <taxon>Sophophora</taxon>
    </lineage>
</organism>
<dbReference type="InterPro" id="IPR000980">
    <property type="entry name" value="SH2"/>
</dbReference>
<name>B4NLM7_DROWI</name>
<dbReference type="SMART" id="SM00252">
    <property type="entry name" value="SH2"/>
    <property type="match status" value="2"/>
</dbReference>
<dbReference type="PANTHER" id="PTHR10155">
    <property type="entry name" value="PHOSPHATIDYLINOSITOL 3-KINASE REGULATORY SUBUNIT"/>
    <property type="match status" value="1"/>
</dbReference>
<dbReference type="STRING" id="7260.B4NLM7"/>
<dbReference type="PANTHER" id="PTHR10155:SF10">
    <property type="entry name" value="PI3K21B, ISOFORM B"/>
    <property type="match status" value="1"/>
</dbReference>
<dbReference type="GO" id="GO:0008286">
    <property type="term" value="P:insulin receptor signaling pathway"/>
    <property type="evidence" value="ECO:0007669"/>
    <property type="project" value="TreeGrafter"/>
</dbReference>
<dbReference type="InParanoid" id="B4NLM7"/>
<feature type="coiled-coil region" evidence="3">
    <location>
        <begin position="248"/>
        <end position="282"/>
    </location>
</feature>
<gene>
    <name evidence="6" type="primary">Dwil\GK18374</name>
    <name evidence="6" type="ORF">Dwil_GK18374</name>
</gene>